<protein>
    <submittedName>
        <fullName evidence="2">Uncharacterized protein</fullName>
    </submittedName>
</protein>
<dbReference type="OrthoDB" id="421852at2759"/>
<keyword evidence="1" id="KW-0175">Coiled coil</keyword>
<gene>
    <name evidence="2" type="ORF">AK812_SmicGene37447</name>
</gene>
<evidence type="ECO:0000313" key="2">
    <source>
        <dbReference type="EMBL" id="OLP81947.1"/>
    </source>
</evidence>
<proteinExistence type="predicted"/>
<evidence type="ECO:0000313" key="3">
    <source>
        <dbReference type="Proteomes" id="UP000186817"/>
    </source>
</evidence>
<comment type="caution">
    <text evidence="2">The sequence shown here is derived from an EMBL/GenBank/DDBJ whole genome shotgun (WGS) entry which is preliminary data.</text>
</comment>
<organism evidence="2 3">
    <name type="scientific">Symbiodinium microadriaticum</name>
    <name type="common">Dinoflagellate</name>
    <name type="synonym">Zooxanthella microadriatica</name>
    <dbReference type="NCBI Taxonomy" id="2951"/>
    <lineage>
        <taxon>Eukaryota</taxon>
        <taxon>Sar</taxon>
        <taxon>Alveolata</taxon>
        <taxon>Dinophyceae</taxon>
        <taxon>Suessiales</taxon>
        <taxon>Symbiodiniaceae</taxon>
        <taxon>Symbiodinium</taxon>
    </lineage>
</organism>
<feature type="coiled-coil region" evidence="1">
    <location>
        <begin position="436"/>
        <end position="478"/>
    </location>
</feature>
<name>A0A1Q9CGG8_SYMMI</name>
<accession>A0A1Q9CGG8</accession>
<dbReference type="Proteomes" id="UP000186817">
    <property type="component" value="Unassembled WGS sequence"/>
</dbReference>
<keyword evidence="3" id="KW-1185">Reference proteome</keyword>
<evidence type="ECO:0000256" key="1">
    <source>
        <dbReference type="SAM" id="Coils"/>
    </source>
</evidence>
<sequence>MLPACRDPSRGVRCASCSLAFAKRLEQWLLTMSMDTSSRPPMPDSEEMPLLRLDLAWRKNEISFLATLGEAQEDPDSTAVARRHFSSDADAEVRLGKDGVMTIVPAPDVQRDFAQFLPAADHGTLQASALALARAVDETGYAGPAIDAERLASFATFLAEVLFQKCALCASCKYRPPSADKCIDVSLQMTVFDRFFASPPGEEHFKQSCTRLYFTMEKAIELMQKLYKEPINTADDSSALGLRLGKMAKDSSMEFGGGSVGSFFSYCCPASSENEPDELHFRGWLGDGSGLGSNNYYSYSYAMTVIAHLCTMADGDEEFFPHVSLSFTCHRILSELPRAAATFLKALESWTINVETKASCLEAEMPFKGEGAQGAAIAAPSHSHQAPAINLGRGLLGADPLNRDALGPDAAQRLALAIQAIAQGVHDTRADFEVLRDGVSVLVENLDERIEDLRKRSITELDQNFDENRRNYELAQERRIDDHGTPHENSSN</sequence>
<dbReference type="AlphaFoldDB" id="A0A1Q9CGG8"/>
<dbReference type="EMBL" id="LSRX01001236">
    <property type="protein sequence ID" value="OLP81947.1"/>
    <property type="molecule type" value="Genomic_DNA"/>
</dbReference>
<reference evidence="2 3" key="1">
    <citation type="submission" date="2016-02" db="EMBL/GenBank/DDBJ databases">
        <title>Genome analysis of coral dinoflagellate symbionts highlights evolutionary adaptations to a symbiotic lifestyle.</title>
        <authorList>
            <person name="Aranda M."/>
            <person name="Li Y."/>
            <person name="Liew Y.J."/>
            <person name="Baumgarten S."/>
            <person name="Simakov O."/>
            <person name="Wilson M."/>
            <person name="Piel J."/>
            <person name="Ashoor H."/>
            <person name="Bougouffa S."/>
            <person name="Bajic V.B."/>
            <person name="Ryu T."/>
            <person name="Ravasi T."/>
            <person name="Bayer T."/>
            <person name="Micklem G."/>
            <person name="Kim H."/>
            <person name="Bhak J."/>
            <person name="Lajeunesse T.C."/>
            <person name="Voolstra C.R."/>
        </authorList>
    </citation>
    <scope>NUCLEOTIDE SEQUENCE [LARGE SCALE GENOMIC DNA]</scope>
    <source>
        <strain evidence="2 3">CCMP2467</strain>
    </source>
</reference>